<organism evidence="1 2">
    <name type="scientific">Amycolatopsis balhimycina DSM 5908</name>
    <dbReference type="NCBI Taxonomy" id="1081091"/>
    <lineage>
        <taxon>Bacteria</taxon>
        <taxon>Bacillati</taxon>
        <taxon>Actinomycetota</taxon>
        <taxon>Actinomycetes</taxon>
        <taxon>Pseudonocardiales</taxon>
        <taxon>Pseudonocardiaceae</taxon>
        <taxon>Amycolatopsis</taxon>
    </lineage>
</organism>
<gene>
    <name evidence="1" type="ORF">DMA12_20325</name>
</gene>
<sequence length="173" mass="19588">MTAHVFVDESKRGGYLVTAAAVLPSDLGRARQAVRGLILPGQRRLHFTHENDNRRKQILDVIAELHPAVTIYDGSAHDRRRQREACLNGLVADLATTSTRMLVLETDESVLDLDRRVLYRSTRLHGCEALEYRHHRAHEEPLLAIPDALAWCRQRGGPWKTRAKDFVVGVKIV</sequence>
<keyword evidence="2" id="KW-1185">Reference proteome</keyword>
<dbReference type="Proteomes" id="UP000286716">
    <property type="component" value="Unassembled WGS sequence"/>
</dbReference>
<evidence type="ECO:0000313" key="2">
    <source>
        <dbReference type="Proteomes" id="UP000286716"/>
    </source>
</evidence>
<accession>A0A428WIS1</accession>
<evidence type="ECO:0008006" key="3">
    <source>
        <dbReference type="Google" id="ProtNLM"/>
    </source>
</evidence>
<name>A0A428WIS1_AMYBA</name>
<comment type="caution">
    <text evidence="1">The sequence shown here is derived from an EMBL/GenBank/DDBJ whole genome shotgun (WGS) entry which is preliminary data.</text>
</comment>
<evidence type="ECO:0000313" key="1">
    <source>
        <dbReference type="EMBL" id="RSM42988.1"/>
    </source>
</evidence>
<reference evidence="1 2" key="1">
    <citation type="submission" date="2018-05" db="EMBL/GenBank/DDBJ databases">
        <title>Evolution of GPA BGCs.</title>
        <authorList>
            <person name="Waglechner N."/>
            <person name="Wright G.D."/>
        </authorList>
    </citation>
    <scope>NUCLEOTIDE SEQUENCE [LARGE SCALE GENOMIC DNA]</scope>
    <source>
        <strain evidence="1 2">DSM 5908</strain>
    </source>
</reference>
<protein>
    <recommendedName>
        <fullName evidence="3">DUF3800 domain-containing protein</fullName>
    </recommendedName>
</protein>
<proteinExistence type="predicted"/>
<dbReference type="EMBL" id="QHHU01000027">
    <property type="protein sequence ID" value="RSM42988.1"/>
    <property type="molecule type" value="Genomic_DNA"/>
</dbReference>
<dbReference type="OrthoDB" id="5188615at2"/>
<dbReference type="AlphaFoldDB" id="A0A428WIS1"/>